<name>A0AAW1UJP6_9CUCU</name>
<sequence>MAEGTRDAASLPIHHLLFSRQRQPGAHIMCTHLSFSLAELGGAHFPSRDDNVIKITPLHIRETKKCPGLNVVTRMGTHTSNFLDFPRFICECEDIQKRLLRNKNTLKLLFSRNST</sequence>
<proteinExistence type="predicted"/>
<evidence type="ECO:0000313" key="1">
    <source>
        <dbReference type="EMBL" id="KAK9880914.1"/>
    </source>
</evidence>
<reference evidence="1 2" key="1">
    <citation type="submission" date="2023-03" db="EMBL/GenBank/DDBJ databases">
        <title>Genome insight into feeding habits of ladybird beetles.</title>
        <authorList>
            <person name="Li H.-S."/>
            <person name="Huang Y.-H."/>
            <person name="Pang H."/>
        </authorList>
    </citation>
    <scope>NUCLEOTIDE SEQUENCE [LARGE SCALE GENOMIC DNA]</scope>
    <source>
        <strain evidence="1">SYSU_2023b</strain>
        <tissue evidence="1">Whole body</tissue>
    </source>
</reference>
<gene>
    <name evidence="1" type="ORF">WA026_013246</name>
</gene>
<accession>A0AAW1UJP6</accession>
<keyword evidence="2" id="KW-1185">Reference proteome</keyword>
<dbReference type="AlphaFoldDB" id="A0AAW1UJP6"/>
<protein>
    <submittedName>
        <fullName evidence="1">Uncharacterized protein</fullName>
    </submittedName>
</protein>
<organism evidence="1 2">
    <name type="scientific">Henosepilachna vigintioctopunctata</name>
    <dbReference type="NCBI Taxonomy" id="420089"/>
    <lineage>
        <taxon>Eukaryota</taxon>
        <taxon>Metazoa</taxon>
        <taxon>Ecdysozoa</taxon>
        <taxon>Arthropoda</taxon>
        <taxon>Hexapoda</taxon>
        <taxon>Insecta</taxon>
        <taxon>Pterygota</taxon>
        <taxon>Neoptera</taxon>
        <taxon>Endopterygota</taxon>
        <taxon>Coleoptera</taxon>
        <taxon>Polyphaga</taxon>
        <taxon>Cucujiformia</taxon>
        <taxon>Coccinelloidea</taxon>
        <taxon>Coccinellidae</taxon>
        <taxon>Epilachninae</taxon>
        <taxon>Epilachnini</taxon>
        <taxon>Henosepilachna</taxon>
    </lineage>
</organism>
<dbReference type="EMBL" id="JARQZJ010000066">
    <property type="protein sequence ID" value="KAK9880914.1"/>
    <property type="molecule type" value="Genomic_DNA"/>
</dbReference>
<dbReference type="Proteomes" id="UP001431783">
    <property type="component" value="Unassembled WGS sequence"/>
</dbReference>
<comment type="caution">
    <text evidence="1">The sequence shown here is derived from an EMBL/GenBank/DDBJ whole genome shotgun (WGS) entry which is preliminary data.</text>
</comment>
<evidence type="ECO:0000313" key="2">
    <source>
        <dbReference type="Proteomes" id="UP001431783"/>
    </source>
</evidence>